<dbReference type="Pfam" id="PF01855">
    <property type="entry name" value="POR_N"/>
    <property type="match status" value="1"/>
</dbReference>
<evidence type="ECO:0000259" key="2">
    <source>
        <dbReference type="Pfam" id="PF01558"/>
    </source>
</evidence>
<dbReference type="InterPro" id="IPR019752">
    <property type="entry name" value="Pyrv/ketoisovalerate_OxRed_cat"/>
</dbReference>
<dbReference type="NCBIfam" id="TIGR03710">
    <property type="entry name" value="OAFO_sf"/>
    <property type="match status" value="1"/>
</dbReference>
<dbReference type="InterPro" id="IPR022367">
    <property type="entry name" value="2-oxoacid/accept_OxRdtase_asu"/>
</dbReference>
<gene>
    <name evidence="4" type="ORF">CR164_06390</name>
</gene>
<dbReference type="InterPro" id="IPR029061">
    <property type="entry name" value="THDP-binding"/>
</dbReference>
<evidence type="ECO:0000259" key="3">
    <source>
        <dbReference type="Pfam" id="PF01855"/>
    </source>
</evidence>
<evidence type="ECO:0000313" key="5">
    <source>
        <dbReference type="Proteomes" id="UP000246278"/>
    </source>
</evidence>
<dbReference type="OrthoDB" id="9794954at2"/>
<dbReference type="GO" id="GO:0006979">
    <property type="term" value="P:response to oxidative stress"/>
    <property type="evidence" value="ECO:0007669"/>
    <property type="project" value="TreeGrafter"/>
</dbReference>
<dbReference type="SUPFAM" id="SSF52518">
    <property type="entry name" value="Thiamin diphosphate-binding fold (THDP-binding)"/>
    <property type="match status" value="1"/>
</dbReference>
<keyword evidence="5" id="KW-1185">Reference proteome</keyword>
<dbReference type="SUPFAM" id="SSF52922">
    <property type="entry name" value="TK C-terminal domain-like"/>
    <property type="match status" value="1"/>
</dbReference>
<feature type="domain" description="Pyruvate flavodoxin/ferredoxin oxidoreductase pyrimidine binding" evidence="3">
    <location>
        <begin position="211"/>
        <end position="444"/>
    </location>
</feature>
<dbReference type="Gene3D" id="3.40.920.10">
    <property type="entry name" value="Pyruvate-ferredoxin oxidoreductase, PFOR, domain III"/>
    <property type="match status" value="1"/>
</dbReference>
<proteinExistence type="predicted"/>
<dbReference type="Gene3D" id="3.40.50.920">
    <property type="match status" value="1"/>
</dbReference>
<accession>A0A317T6V6</accession>
<dbReference type="InterPro" id="IPR002880">
    <property type="entry name" value="Pyrv_Fd/Flavodoxin_OxRdtase_N"/>
</dbReference>
<dbReference type="SUPFAM" id="SSF53323">
    <property type="entry name" value="Pyruvate-ferredoxin oxidoreductase, PFOR, domain III"/>
    <property type="match status" value="1"/>
</dbReference>
<dbReference type="Gene3D" id="3.40.50.970">
    <property type="match status" value="1"/>
</dbReference>
<dbReference type="Proteomes" id="UP000246278">
    <property type="component" value="Unassembled WGS sequence"/>
</dbReference>
<dbReference type="Pfam" id="PF01558">
    <property type="entry name" value="POR"/>
    <property type="match status" value="1"/>
</dbReference>
<feature type="domain" description="Pyruvate/ketoisovalerate oxidoreductase catalytic" evidence="2">
    <location>
        <begin position="16"/>
        <end position="175"/>
    </location>
</feature>
<dbReference type="InterPro" id="IPR009014">
    <property type="entry name" value="Transketo_C/PFOR_II"/>
</dbReference>
<evidence type="ECO:0000256" key="1">
    <source>
        <dbReference type="ARBA" id="ARBA00023002"/>
    </source>
</evidence>
<dbReference type="EMBL" id="PDNZ01000004">
    <property type="protein sequence ID" value="PWW81980.1"/>
    <property type="molecule type" value="Genomic_DNA"/>
</dbReference>
<dbReference type="InterPro" id="IPR002869">
    <property type="entry name" value="Pyrv_flavodox_OxRed_cen"/>
</dbReference>
<dbReference type="CDD" id="cd07034">
    <property type="entry name" value="TPP_PYR_PFOR_IOR-alpha_like"/>
    <property type="match status" value="1"/>
</dbReference>
<dbReference type="AlphaFoldDB" id="A0A317T6V6"/>
<name>A0A317T6V6_9CHLB</name>
<dbReference type="PANTHER" id="PTHR32154">
    <property type="entry name" value="PYRUVATE-FLAVODOXIN OXIDOREDUCTASE-RELATED"/>
    <property type="match status" value="1"/>
</dbReference>
<dbReference type="RefSeq" id="WP_110023113.1">
    <property type="nucleotide sequence ID" value="NZ_PDNZ01000004.1"/>
</dbReference>
<dbReference type="GO" id="GO:0016903">
    <property type="term" value="F:oxidoreductase activity, acting on the aldehyde or oxo group of donors"/>
    <property type="evidence" value="ECO:0007669"/>
    <property type="project" value="InterPro"/>
</dbReference>
<keyword evidence="1" id="KW-0560">Oxidoreductase</keyword>
<comment type="caution">
    <text evidence="4">The sequence shown here is derived from an EMBL/GenBank/DDBJ whole genome shotgun (WGS) entry which is preliminary data.</text>
</comment>
<dbReference type="PANTHER" id="PTHR32154:SF20">
    <property type="entry name" value="2-OXOGLUTARATE OXIDOREDUCTASE SUBUNIT KORA"/>
    <property type="match status" value="1"/>
</dbReference>
<organism evidence="4 5">
    <name type="scientific">Prosthecochloris marina</name>
    <dbReference type="NCBI Taxonomy" id="2017681"/>
    <lineage>
        <taxon>Bacteria</taxon>
        <taxon>Pseudomonadati</taxon>
        <taxon>Chlorobiota</taxon>
        <taxon>Chlorobiia</taxon>
        <taxon>Chlorobiales</taxon>
        <taxon>Chlorobiaceae</taxon>
        <taxon>Prosthecochloris</taxon>
    </lineage>
</organism>
<sequence>MHHFKNDISIVFGGAAGQGVQTIAEALVRVLKRNGYYVFACTEFMSRIRGGSNSTEVRVTARKRRAYVSKIDFLVALNADAIDHLKDRISETTLVFAEKEHIEGKDIAGFIDTPIAEFAEKAGSRIFSSTVAVGVVLGLLGTPIDAFSVYLSEQFASKGEDIVSKNIAAAKLGYNFGKETAAEKQIEVKIDAAEDPPDELLIDGNTAVGIGTVAAGCSFISSYPMSPGTGLLTFLAHKADDFNIVVDQAEDEIAAINAALGASYAGARSIVSTSGGGFALMEEGISLAGVTEVPVVVHLGQRPGPATGLPTRTEQADLNLVLYAGHGEFSRVILAPGTFAQAIELMQRAFHFAEKYQTTVFVLTDQFFLDSIASMSESDIVRLPLKRYIVRTDEKYSRYSLTDDGLSPRGVPGHGDGIVKVDSHEHDESGHLTENFDLRRKMMEKRLKRLEALGEEALMPERFGAAEAKNVIVSWGSNRGVLEEALDNLQRKDLAGLHFSQLFPLNVAVKKQLEGKNIIVLENNATGQFADLLTRELAIPVSKRILKVTGEPFSVEEVVEALQEV</sequence>
<reference evidence="5" key="1">
    <citation type="submission" date="2017-10" db="EMBL/GenBank/DDBJ databases">
        <authorList>
            <person name="Gaisin V.A."/>
            <person name="Rysina M.S."/>
            <person name="Grouzdev D.S."/>
        </authorList>
    </citation>
    <scope>NUCLEOTIDE SEQUENCE [LARGE SCALE GENOMIC DNA]</scope>
    <source>
        <strain evidence="5">V1</strain>
    </source>
</reference>
<dbReference type="FunFam" id="3.40.50.970:FF:000022">
    <property type="entry name" value="2-oxoglutarate ferredoxin oxidoreductase alpha subunit"/>
    <property type="match status" value="1"/>
</dbReference>
<evidence type="ECO:0000313" key="4">
    <source>
        <dbReference type="EMBL" id="PWW81980.1"/>
    </source>
</evidence>
<protein>
    <submittedName>
        <fullName evidence="4">2-oxoacid:ferredoxin oxidoreductase subunit alpha</fullName>
    </submittedName>
</protein>
<dbReference type="InterPro" id="IPR050722">
    <property type="entry name" value="Pyruvate:ferred/Flavod_OxRd"/>
</dbReference>